<name>A0AA40ISH9_CLONO</name>
<dbReference type="AlphaFoldDB" id="A0AA40ISH9"/>
<dbReference type="RefSeq" id="WP_039221277.1">
    <property type="nucleotide sequence ID" value="NZ_JENW01000135.1"/>
</dbReference>
<dbReference type="Gene3D" id="1.10.10.10">
    <property type="entry name" value="Winged helix-like DNA-binding domain superfamily/Winged helix DNA-binding domain"/>
    <property type="match status" value="2"/>
</dbReference>
<dbReference type="EMBL" id="JENW01000135">
    <property type="protein sequence ID" value="KEI13193.1"/>
    <property type="molecule type" value="Genomic_DNA"/>
</dbReference>
<dbReference type="GO" id="GO:0006313">
    <property type="term" value="P:DNA transposition"/>
    <property type="evidence" value="ECO:0007669"/>
    <property type="project" value="InterPro"/>
</dbReference>
<sequence length="234" mass="27907">MSRKPKFSKEIKIKACEEYKSGKGSLVSIAKRIGIDHATVRQWYLTYQIHGDKAFEIYTHNRTYTKEFKQSVINERILSETSLADLSAKYNISTSVIRRWIKKYYNGIEIKDYKPGGDIYTMKSRKTTHEERVEIVKWVINNNMNYKEAANLNGIKYALVYQWVQKYISNGPDALRLKKRGPHKKHSIAEESLNKIEKLKLELERERHLRKRAELRLEIHKKKEEFQEKLRFRK</sequence>
<protein>
    <recommendedName>
        <fullName evidence="3">Insertion element IS150 protein InsJ-like helix-turn-helix domain-containing protein</fullName>
    </recommendedName>
</protein>
<dbReference type="Pfam" id="PF13518">
    <property type="entry name" value="HTH_28"/>
    <property type="match status" value="1"/>
</dbReference>
<evidence type="ECO:0000313" key="5">
    <source>
        <dbReference type="Proteomes" id="UP000027770"/>
    </source>
</evidence>
<dbReference type="InterPro" id="IPR055247">
    <property type="entry name" value="InsJ-like_HTH"/>
</dbReference>
<dbReference type="InterPro" id="IPR002514">
    <property type="entry name" value="Transposase_8"/>
</dbReference>
<dbReference type="InterPro" id="IPR010921">
    <property type="entry name" value="Trp_repressor/repl_initiator"/>
</dbReference>
<organism evidence="4 5">
    <name type="scientific">Clostridium novyi B str. ATCC 27606</name>
    <dbReference type="NCBI Taxonomy" id="1443123"/>
    <lineage>
        <taxon>Bacteria</taxon>
        <taxon>Bacillati</taxon>
        <taxon>Bacillota</taxon>
        <taxon>Clostridia</taxon>
        <taxon>Eubacteriales</taxon>
        <taxon>Clostridiaceae</taxon>
        <taxon>Clostridium</taxon>
    </lineage>
</organism>
<dbReference type="GO" id="GO:0004803">
    <property type="term" value="F:transposase activity"/>
    <property type="evidence" value="ECO:0007669"/>
    <property type="project" value="InterPro"/>
</dbReference>
<gene>
    <name evidence="4" type="ORF">Z959_03040</name>
</gene>
<dbReference type="Pfam" id="PF01527">
    <property type="entry name" value="HTH_Tnp_1"/>
    <property type="match status" value="2"/>
</dbReference>
<accession>A0AA40ISH9</accession>
<comment type="caution">
    <text evidence="4">The sequence shown here is derived from an EMBL/GenBank/DDBJ whole genome shotgun (WGS) entry which is preliminary data.</text>
</comment>
<feature type="coiled-coil region" evidence="2">
    <location>
        <begin position="186"/>
        <end position="225"/>
    </location>
</feature>
<feature type="domain" description="Insertion element IS150 protein InsJ-like helix-turn-helix" evidence="3">
    <location>
        <begin position="131"/>
        <end position="183"/>
    </location>
</feature>
<proteinExistence type="inferred from homology"/>
<dbReference type="PANTHER" id="PTHR33795">
    <property type="entry name" value="INSERTION ELEMENT IS150 PROTEIN INSJ"/>
    <property type="match status" value="1"/>
</dbReference>
<reference evidence="4 5" key="1">
    <citation type="submission" date="2014-02" db="EMBL/GenBank/DDBJ databases">
        <title>Plasmidome dynamics in the species complex Clostridium novyi sensu lato converts strains of independent lineages into distinctly different pathogens.</title>
        <authorList>
            <person name="Skarin H."/>
            <person name="Segerman B."/>
        </authorList>
    </citation>
    <scope>NUCLEOTIDE SEQUENCE [LARGE SCALE GENOMIC DNA]</scope>
    <source>
        <strain evidence="4 5">ATCC 27606</strain>
    </source>
</reference>
<dbReference type="GO" id="GO:0043565">
    <property type="term" value="F:sequence-specific DNA binding"/>
    <property type="evidence" value="ECO:0007669"/>
    <property type="project" value="InterPro"/>
</dbReference>
<evidence type="ECO:0000256" key="1">
    <source>
        <dbReference type="ARBA" id="ARBA00038232"/>
    </source>
</evidence>
<evidence type="ECO:0000259" key="3">
    <source>
        <dbReference type="Pfam" id="PF13518"/>
    </source>
</evidence>
<comment type="similarity">
    <text evidence="1">Belongs to the IS150/IS1296 orfA family.</text>
</comment>
<dbReference type="Proteomes" id="UP000027770">
    <property type="component" value="Unassembled WGS sequence"/>
</dbReference>
<dbReference type="SUPFAM" id="SSF48295">
    <property type="entry name" value="TrpR-like"/>
    <property type="match status" value="3"/>
</dbReference>
<dbReference type="InterPro" id="IPR052057">
    <property type="entry name" value="IS150/IS1296_orfA-like"/>
</dbReference>
<keyword evidence="2" id="KW-0175">Coiled coil</keyword>
<evidence type="ECO:0000313" key="4">
    <source>
        <dbReference type="EMBL" id="KEI13193.1"/>
    </source>
</evidence>
<evidence type="ECO:0000256" key="2">
    <source>
        <dbReference type="SAM" id="Coils"/>
    </source>
</evidence>
<dbReference type="PANTHER" id="PTHR33795:SF1">
    <property type="entry name" value="INSERTION ELEMENT IS150 PROTEIN INSJ"/>
    <property type="match status" value="1"/>
</dbReference>
<keyword evidence="5" id="KW-1185">Reference proteome</keyword>
<dbReference type="InterPro" id="IPR036388">
    <property type="entry name" value="WH-like_DNA-bd_sf"/>
</dbReference>